<feature type="non-terminal residue" evidence="2">
    <location>
        <position position="1"/>
    </location>
</feature>
<feature type="transmembrane region" description="Helical" evidence="1">
    <location>
        <begin position="21"/>
        <end position="45"/>
    </location>
</feature>
<accession>A0A151L287</accession>
<dbReference type="GeneID" id="30953679"/>
<keyword evidence="1" id="KW-1133">Transmembrane helix</keyword>
<dbReference type="AlphaFoldDB" id="A0A151L287"/>
<dbReference type="KEGG" id="prei:PRSY57_0027900"/>
<proteinExistence type="predicted"/>
<feature type="non-terminal residue" evidence="2">
    <location>
        <position position="100"/>
    </location>
</feature>
<keyword evidence="1" id="KW-0812">Transmembrane</keyword>
<dbReference type="EMBL" id="LVLA01000357">
    <property type="protein sequence ID" value="KYN92977.1"/>
    <property type="molecule type" value="Genomic_DNA"/>
</dbReference>
<protein>
    <submittedName>
        <fullName evidence="2">Rifin</fullName>
    </submittedName>
</protein>
<gene>
    <name evidence="2" type="ORF">PRSY57_0027900</name>
</gene>
<reference evidence="2 3" key="1">
    <citation type="journal article" date="2016" name="Nat. Commun.">
        <title>Genomes of cryptic chimpanzee Plasmodium species reveal key evolutionary events leading to human malaria.</title>
        <authorList>
            <person name="Sundararaman S.A."/>
            <person name="Plenderleith L.J."/>
            <person name="Liu W."/>
            <person name="Loy D.E."/>
            <person name="Learn G.H."/>
            <person name="Li Y."/>
            <person name="Shaw K.S."/>
            <person name="Ayouba A."/>
            <person name="Peeters M."/>
            <person name="Speede S."/>
            <person name="Shaw G.M."/>
            <person name="Bushman F.D."/>
            <person name="Brisson D."/>
            <person name="Rayner J.C."/>
            <person name="Sharp P.M."/>
            <person name="Hahn B.H."/>
        </authorList>
    </citation>
    <scope>NUCLEOTIDE SEQUENCE [LARGE SCALE GENOMIC DNA]</scope>
    <source>
        <strain evidence="2 3">SY57</strain>
    </source>
</reference>
<dbReference type="InterPro" id="IPR006373">
    <property type="entry name" value="VSA_Rifin"/>
</dbReference>
<evidence type="ECO:0000313" key="2">
    <source>
        <dbReference type="EMBL" id="KYN92977.1"/>
    </source>
</evidence>
<name>A0A151L287_PLARE</name>
<dbReference type="Proteomes" id="UP000076359">
    <property type="component" value="Unassembled WGS sequence"/>
</dbReference>
<comment type="caution">
    <text evidence="2">The sequence shown here is derived from an EMBL/GenBank/DDBJ whole genome shotgun (WGS) entry which is preliminary data.</text>
</comment>
<sequence>IQNIILKDKMDKSLAEKVEKGCLRCGCALGGGVLPVWGLISGLWYATLSQYVTQEAIQKGIEAGISASIDGVTTQFSLHSLGGKTLQEVITTEIYKKPMC</sequence>
<dbReference type="Pfam" id="PF02009">
    <property type="entry name" value="RIFIN"/>
    <property type="match status" value="1"/>
</dbReference>
<evidence type="ECO:0000256" key="1">
    <source>
        <dbReference type="SAM" id="Phobius"/>
    </source>
</evidence>
<evidence type="ECO:0000313" key="3">
    <source>
        <dbReference type="Proteomes" id="UP000076359"/>
    </source>
</evidence>
<dbReference type="RefSeq" id="XP_019969661.1">
    <property type="nucleotide sequence ID" value="XM_020114336.1"/>
</dbReference>
<organism evidence="2 3">
    <name type="scientific">Plasmodium reichenowi</name>
    <dbReference type="NCBI Taxonomy" id="5854"/>
    <lineage>
        <taxon>Eukaryota</taxon>
        <taxon>Sar</taxon>
        <taxon>Alveolata</taxon>
        <taxon>Apicomplexa</taxon>
        <taxon>Aconoidasida</taxon>
        <taxon>Haemosporida</taxon>
        <taxon>Plasmodiidae</taxon>
        <taxon>Plasmodium</taxon>
        <taxon>Plasmodium (Laverania)</taxon>
    </lineage>
</organism>
<keyword evidence="1" id="KW-0472">Membrane</keyword>